<evidence type="ECO:0000313" key="5">
    <source>
        <dbReference type="EMBL" id="MDT0351901.1"/>
    </source>
</evidence>
<keyword evidence="2 5" id="KW-0238">DNA-binding</keyword>
<dbReference type="GO" id="GO:0003677">
    <property type="term" value="F:DNA binding"/>
    <property type="evidence" value="ECO:0007669"/>
    <property type="project" value="UniProtKB-KW"/>
</dbReference>
<dbReference type="Gene3D" id="1.10.260.40">
    <property type="entry name" value="lambda repressor-like DNA-binding domains"/>
    <property type="match status" value="1"/>
</dbReference>
<dbReference type="Gene3D" id="3.40.50.2300">
    <property type="match status" value="2"/>
</dbReference>
<keyword evidence="1" id="KW-0805">Transcription regulation</keyword>
<dbReference type="SUPFAM" id="SSF47413">
    <property type="entry name" value="lambda repressor-like DNA-binding domains"/>
    <property type="match status" value="1"/>
</dbReference>
<keyword evidence="3" id="KW-0804">Transcription</keyword>
<feature type="domain" description="HTH lacI-type" evidence="4">
    <location>
        <begin position="17"/>
        <end position="71"/>
    </location>
</feature>
<dbReference type="InterPro" id="IPR028082">
    <property type="entry name" value="Peripla_BP_I"/>
</dbReference>
<protein>
    <submittedName>
        <fullName evidence="5">LacI family DNA-binding transcriptional regulator</fullName>
    </submittedName>
</protein>
<dbReference type="CDD" id="cd06267">
    <property type="entry name" value="PBP1_LacI_sugar_binding-like"/>
    <property type="match status" value="1"/>
</dbReference>
<dbReference type="Pfam" id="PF00356">
    <property type="entry name" value="LacI"/>
    <property type="match status" value="1"/>
</dbReference>
<comment type="caution">
    <text evidence="5">The sequence shown here is derived from an EMBL/GenBank/DDBJ whole genome shotgun (WGS) entry which is preliminary data.</text>
</comment>
<gene>
    <name evidence="5" type="ORF">RM445_20450</name>
</gene>
<dbReference type="PANTHER" id="PTHR30146">
    <property type="entry name" value="LACI-RELATED TRANSCRIPTIONAL REPRESSOR"/>
    <property type="match status" value="1"/>
</dbReference>
<evidence type="ECO:0000256" key="1">
    <source>
        <dbReference type="ARBA" id="ARBA00023015"/>
    </source>
</evidence>
<name>A0ABU2NDT6_9PSEU</name>
<dbReference type="InterPro" id="IPR000843">
    <property type="entry name" value="HTH_LacI"/>
</dbReference>
<evidence type="ECO:0000256" key="2">
    <source>
        <dbReference type="ARBA" id="ARBA00023125"/>
    </source>
</evidence>
<dbReference type="InterPro" id="IPR046335">
    <property type="entry name" value="LacI/GalR-like_sensor"/>
</dbReference>
<accession>A0ABU2NDT6</accession>
<dbReference type="CDD" id="cd01392">
    <property type="entry name" value="HTH_LacI"/>
    <property type="match status" value="1"/>
</dbReference>
<dbReference type="SMART" id="SM00354">
    <property type="entry name" value="HTH_LACI"/>
    <property type="match status" value="1"/>
</dbReference>
<evidence type="ECO:0000256" key="3">
    <source>
        <dbReference type="ARBA" id="ARBA00023163"/>
    </source>
</evidence>
<evidence type="ECO:0000259" key="4">
    <source>
        <dbReference type="PROSITE" id="PS50932"/>
    </source>
</evidence>
<dbReference type="EMBL" id="JAVREJ010000015">
    <property type="protein sequence ID" value="MDT0351901.1"/>
    <property type="molecule type" value="Genomic_DNA"/>
</dbReference>
<dbReference type="RefSeq" id="WP_311558393.1">
    <property type="nucleotide sequence ID" value="NZ_JAVREJ010000015.1"/>
</dbReference>
<dbReference type="PANTHER" id="PTHR30146:SF138">
    <property type="entry name" value="TRANSCRIPTIONAL REGULATORY PROTEIN"/>
    <property type="match status" value="1"/>
</dbReference>
<keyword evidence="6" id="KW-1185">Reference proteome</keyword>
<sequence length="340" mass="36069">MTSPTPRSPGRAGLQNVTLHDVAREAGVAVSTVSRALTQPDRISPATRARVQEVARRLGYRPNRIARAVVSGRTQMLAVLVPDITNPHHFGLIRGAEERARAADRTLVLGDTRGDPGLEADHLDRLGSVVDGIVLASSRLPDADLLELARRRPVVLHNRELPGLPGVVTDFDDGIRQTLAHLVALGHRRVAYLSGPRRSWSEGRRWAALTAGATQAGVTVQRLGPFAPTLDGGRAAADAGLASGATALVGYNDLLAIGVLRRLEECGVPVPGTVSVTGFDDIFGADFCHPPLTTVTAPTEEAGRALVDVLLDDRSPDPERIVLPVRLQVRQSTGPAPPTS</sequence>
<dbReference type="Pfam" id="PF13377">
    <property type="entry name" value="Peripla_BP_3"/>
    <property type="match status" value="1"/>
</dbReference>
<dbReference type="PROSITE" id="PS50932">
    <property type="entry name" value="HTH_LACI_2"/>
    <property type="match status" value="1"/>
</dbReference>
<reference evidence="6" key="1">
    <citation type="submission" date="2023-07" db="EMBL/GenBank/DDBJ databases">
        <title>30 novel species of actinomycetes from the DSMZ collection.</title>
        <authorList>
            <person name="Nouioui I."/>
        </authorList>
    </citation>
    <scope>NUCLEOTIDE SEQUENCE [LARGE SCALE GENOMIC DNA]</scope>
    <source>
        <strain evidence="6">DSM 45834</strain>
    </source>
</reference>
<dbReference type="Proteomes" id="UP001183202">
    <property type="component" value="Unassembled WGS sequence"/>
</dbReference>
<proteinExistence type="predicted"/>
<dbReference type="SUPFAM" id="SSF53822">
    <property type="entry name" value="Periplasmic binding protein-like I"/>
    <property type="match status" value="1"/>
</dbReference>
<evidence type="ECO:0000313" key="6">
    <source>
        <dbReference type="Proteomes" id="UP001183202"/>
    </source>
</evidence>
<dbReference type="InterPro" id="IPR010982">
    <property type="entry name" value="Lambda_DNA-bd_dom_sf"/>
</dbReference>
<organism evidence="5 6">
    <name type="scientific">Pseudonocardia charpentierae</name>
    <dbReference type="NCBI Taxonomy" id="3075545"/>
    <lineage>
        <taxon>Bacteria</taxon>
        <taxon>Bacillati</taxon>
        <taxon>Actinomycetota</taxon>
        <taxon>Actinomycetes</taxon>
        <taxon>Pseudonocardiales</taxon>
        <taxon>Pseudonocardiaceae</taxon>
        <taxon>Pseudonocardia</taxon>
    </lineage>
</organism>